<sequence length="280" mass="31341">MTKRGPCAGIFDLDQGGSILNFPVSPHVNAEIDALVEQFANSGPVKHIVIDNFLDPEYANALFEDLPDLALMPKSRDYVFSDKRELSTLDKHSKLSLQLHEVFMSSDFAEFASRLSSKSVIIDPEYVGGGFHAGDTGSFLDLHVDFNVHPVHEDWLRELNILLYLNPEWESSWGGELLLTDDPGHEPIAVPPLFNRLVIMECTDNSFHGYKPIRFPAGHSRRSIAAYAYSKIAAGSVERHTTNWAPEDPGLLKGILARNWNRLVLTKNKYLGSGTLKNRR</sequence>
<proteinExistence type="predicted"/>
<comment type="caution">
    <text evidence="1">The sequence shown here is derived from an EMBL/GenBank/DDBJ whole genome shotgun (WGS) entry which is preliminary data.</text>
</comment>
<evidence type="ECO:0000313" key="2">
    <source>
        <dbReference type="Proteomes" id="UP001289645"/>
    </source>
</evidence>
<protein>
    <submittedName>
        <fullName evidence="1">2OG-Fe(II) oxygenase</fullName>
    </submittedName>
</protein>
<name>A0ACC6MQE3_MYCPF</name>
<keyword evidence="2" id="KW-1185">Reference proteome</keyword>
<organism evidence="1 2">
    <name type="scientific">Mycolicibacterium parafortuitum</name>
    <name type="common">Mycobacterium parafortuitum</name>
    <dbReference type="NCBI Taxonomy" id="39692"/>
    <lineage>
        <taxon>Bacteria</taxon>
        <taxon>Bacillati</taxon>
        <taxon>Actinomycetota</taxon>
        <taxon>Actinomycetes</taxon>
        <taxon>Mycobacteriales</taxon>
        <taxon>Mycobacteriaceae</taxon>
        <taxon>Mycolicibacterium</taxon>
    </lineage>
</organism>
<accession>A0ACC6MQE3</accession>
<reference evidence="1 2" key="1">
    <citation type="journal article" date="2021" name="Chemosphere">
        <title>Bioballs carrying a syntrophic Rhodococcus and Mycolicibacterium consortium for simultaneous sorption and biodegradation of fuel oil in contaminated freshwater.</title>
        <authorList>
            <person name="Naloka K."/>
            <person name="Polrit D."/>
            <person name="Muangchinda C."/>
            <person name="Thoetkiattikul H."/>
            <person name="Pinyakong O."/>
        </authorList>
    </citation>
    <scope>NUCLEOTIDE SEQUENCE [LARGE SCALE GENOMIC DNA]</scope>
    <source>
        <strain evidence="1 2">J101</strain>
    </source>
</reference>
<gene>
    <name evidence="1" type="ORF">OHX15_27285</name>
</gene>
<dbReference type="Proteomes" id="UP001289645">
    <property type="component" value="Unassembled WGS sequence"/>
</dbReference>
<dbReference type="EMBL" id="JAOXLN010000057">
    <property type="protein sequence ID" value="MDZ5089105.1"/>
    <property type="molecule type" value="Genomic_DNA"/>
</dbReference>
<evidence type="ECO:0000313" key="1">
    <source>
        <dbReference type="EMBL" id="MDZ5089105.1"/>
    </source>
</evidence>